<evidence type="ECO:0008006" key="11">
    <source>
        <dbReference type="Google" id="ProtNLM"/>
    </source>
</evidence>
<dbReference type="Pfam" id="PF22936">
    <property type="entry name" value="Pol_BBD"/>
    <property type="match status" value="1"/>
</dbReference>
<dbReference type="GO" id="GO:0008270">
    <property type="term" value="F:zinc ion binding"/>
    <property type="evidence" value="ECO:0007669"/>
    <property type="project" value="UniProtKB-KW"/>
</dbReference>
<comment type="caution">
    <text evidence="9">The sequence shown here is derived from an EMBL/GenBank/DDBJ whole genome shotgun (WGS) entry which is preliminary data.</text>
</comment>
<dbReference type="PROSITE" id="PS50994">
    <property type="entry name" value="INTEGRASE"/>
    <property type="match status" value="1"/>
</dbReference>
<dbReference type="InterPro" id="IPR036397">
    <property type="entry name" value="RNaseH_sf"/>
</dbReference>
<feature type="compositionally biased region" description="Acidic residues" evidence="6">
    <location>
        <begin position="782"/>
        <end position="800"/>
    </location>
</feature>
<feature type="region of interest" description="Disordered" evidence="6">
    <location>
        <begin position="223"/>
        <end position="263"/>
    </location>
</feature>
<keyword evidence="5" id="KW-0863">Zinc-finger</keyword>
<dbReference type="InterPro" id="IPR013103">
    <property type="entry name" value="RVT_2"/>
</dbReference>
<gene>
    <name evidence="9" type="ORF">MERR_LOCUS44779</name>
</gene>
<dbReference type="GO" id="GO:0004190">
    <property type="term" value="F:aspartic-type endopeptidase activity"/>
    <property type="evidence" value="ECO:0007669"/>
    <property type="project" value="UniProtKB-KW"/>
</dbReference>
<dbReference type="PANTHER" id="PTHR42648:SF28">
    <property type="entry name" value="TRANSPOSON-ENCODED PROTEIN WITH RIBONUCLEASE H-LIKE AND RETROVIRUS ZINC FINGER-LIKE DOMAINS"/>
    <property type="match status" value="1"/>
</dbReference>
<dbReference type="Pfam" id="PF00665">
    <property type="entry name" value="rve"/>
    <property type="match status" value="1"/>
</dbReference>
<reference evidence="9" key="1">
    <citation type="submission" date="2020-01" db="EMBL/GenBank/DDBJ databases">
        <authorList>
            <person name="Mishra B."/>
        </authorList>
    </citation>
    <scope>NUCLEOTIDE SEQUENCE [LARGE SCALE GENOMIC DNA]</scope>
</reference>
<dbReference type="Pfam" id="PF00098">
    <property type="entry name" value="zf-CCHC"/>
    <property type="match status" value="1"/>
</dbReference>
<keyword evidence="10" id="KW-1185">Reference proteome</keyword>
<keyword evidence="1" id="KW-0645">Protease</keyword>
<feature type="domain" description="CCHC-type" evidence="7">
    <location>
        <begin position="260"/>
        <end position="277"/>
    </location>
</feature>
<keyword evidence="5" id="KW-0862">Zinc</keyword>
<dbReference type="PROSITE" id="PS50158">
    <property type="entry name" value="ZF_CCHC"/>
    <property type="match status" value="1"/>
</dbReference>
<evidence type="ECO:0000256" key="5">
    <source>
        <dbReference type="PROSITE-ProRule" id="PRU00047"/>
    </source>
</evidence>
<proteinExistence type="predicted"/>
<evidence type="ECO:0000313" key="10">
    <source>
        <dbReference type="Proteomes" id="UP000467841"/>
    </source>
</evidence>
<dbReference type="EMBL" id="CACVBM020001695">
    <property type="protein sequence ID" value="CAA7057543.1"/>
    <property type="molecule type" value="Genomic_DNA"/>
</dbReference>
<feature type="region of interest" description="Disordered" evidence="6">
    <location>
        <begin position="745"/>
        <end position="807"/>
    </location>
</feature>
<dbReference type="SUPFAM" id="SSF53098">
    <property type="entry name" value="Ribonuclease H-like"/>
    <property type="match status" value="1"/>
</dbReference>
<sequence length="1364" mass="154173">MESTQGKIDVEKFDGKGDFGMWKFKMQMQLENLGLDSVLVEEESSSSSVPDNGKAVDGEAKSTVSPVDPLKKEKDKKAKNLICSCLTNLVLRKVMRETTALGVWKALEKDYQTKTLPNRIYLKQRFASFKMEEHKSVEDNLDVFLRLVDDLASLNINVSDEDQAVQILSSLPKQYDSLVHTLKYGNGKETLTLHEVTTSAYAKEVELKESGLLGKAKSGAEALVVSRGRSKKKSSWQNRGRSKSKDTRSKSRPKNGTKPRKCWTCGEEGHYKKDCPEQKNGKQSNSANVAHEKEQPMILTASIQGNVKEWVMDSGCTFHITPDRDALFDFKEVDGGKVTMGNNTYSEVKGIGKLKIINSEGGTVILTDVRYMPSMGKNLISYGQLERNGCKYEGKDFIVTFYKGGQKVFSGKYQDGLYYLQGTVVKGEASVVRSEVNLTNRWHSRLGHMSLKNMNLLVKEGYLDSKEVHTLDFCEECVFGKAHKQSFSEGKHTTKGILEYIHSDLWGSPANEPSMSGCRYFLTFIDDYSRKVWIRFQKSKDEVFENFSEWKALVENQTCKRIKCIRTDNGLEFCNNQMDKLCKDSGIKRHRTCTYTPQQNGVSERMNRTIADKIRCMLAETGMEKKFWAEAASTAVYLINRSPNASLKFKIPEEVWSGSKVDYSHLRRFGCVAYVHVMQDKMSPRAVKGIFMGYPVRTKGYRVWIPEDEKCTISRNVVFDEEKLYKEHDQTEVTTSTKKKVTFSTKLIQGPTPSDSIQGSAGQGGVISENSGSTGQGGEISESSESEEDEEEESEEELENQDGSLDDYLLARDRVRRTIKPPSRFESSDFVAYALSAAESIELDEPKTVAEARRSKDWKKWNQAMVEEKQSLDKNDTLEIVPKPKNQKIIGCKWIFTLKDGIPGVQDPRYKARLVAKGFTQVEGVDYNEIFAPVVKHVSIRIMLSVVVNFDLELEQLDVKTAFLHGTLDEVIYMSQPEGFIEKGNEDKVCLLKKSLYDLKQSPRQWNQRFDEFMKSQGFQRSTSDPCVYTKGSCIDDMIYLLLYVDDMLVAAKDMNKIKVLKSSLSMTFEMKDLGSATRILGMDIIRDRKKGILKLSQERYLKKVLRTFNMEDCKAVVSPCNSQFKLKSLTQQELITESGLMDSVPYASAVGSLMYAMIGSRPDLAFAICLVSRFMANPGRIHWAAVKWILRYLQGATGTCLTFTKSEKFEIEGFSDSDYSADLDKRRSVSGYVFKVGGNTVSWRSCLQQVVALSTTEAEYMALSEATKEGIWLKGLCSDMGFKENQFKLHCDSQSAICLAKNSVHHDRTKHIDRRYHFIRDIVDEGSVKILKVHTTNNPADMLTKCLPGNSFEKCLALLNVIP</sequence>
<evidence type="ECO:0000259" key="8">
    <source>
        <dbReference type="PROSITE" id="PS50994"/>
    </source>
</evidence>
<name>A0A6D2LC14_9BRAS</name>
<dbReference type="SUPFAM" id="SSF56672">
    <property type="entry name" value="DNA/RNA polymerases"/>
    <property type="match status" value="1"/>
</dbReference>
<evidence type="ECO:0000256" key="1">
    <source>
        <dbReference type="ARBA" id="ARBA00022670"/>
    </source>
</evidence>
<dbReference type="Gene3D" id="3.30.420.10">
    <property type="entry name" value="Ribonuclease H-like superfamily/Ribonuclease H"/>
    <property type="match status" value="1"/>
</dbReference>
<dbReference type="GO" id="GO:0015074">
    <property type="term" value="P:DNA integration"/>
    <property type="evidence" value="ECO:0007669"/>
    <property type="project" value="InterPro"/>
</dbReference>
<dbReference type="Pfam" id="PF14223">
    <property type="entry name" value="Retrotran_gag_2"/>
    <property type="match status" value="1"/>
</dbReference>
<accession>A0A6D2LC14</accession>
<organism evidence="9 10">
    <name type="scientific">Microthlaspi erraticum</name>
    <dbReference type="NCBI Taxonomy" id="1685480"/>
    <lineage>
        <taxon>Eukaryota</taxon>
        <taxon>Viridiplantae</taxon>
        <taxon>Streptophyta</taxon>
        <taxon>Embryophyta</taxon>
        <taxon>Tracheophyta</taxon>
        <taxon>Spermatophyta</taxon>
        <taxon>Magnoliopsida</taxon>
        <taxon>eudicotyledons</taxon>
        <taxon>Gunneridae</taxon>
        <taxon>Pentapetalae</taxon>
        <taxon>rosids</taxon>
        <taxon>malvids</taxon>
        <taxon>Brassicales</taxon>
        <taxon>Brassicaceae</taxon>
        <taxon>Coluteocarpeae</taxon>
        <taxon>Microthlaspi</taxon>
    </lineage>
</organism>
<dbReference type="InterPro" id="IPR036875">
    <property type="entry name" value="Znf_CCHC_sf"/>
</dbReference>
<dbReference type="Pfam" id="PF25597">
    <property type="entry name" value="SH3_retrovirus"/>
    <property type="match status" value="1"/>
</dbReference>
<protein>
    <recommendedName>
        <fullName evidence="11">CCHC-type domain-containing protein</fullName>
    </recommendedName>
</protein>
<feature type="compositionally biased region" description="Basic residues" evidence="6">
    <location>
        <begin position="250"/>
        <end position="261"/>
    </location>
</feature>
<dbReference type="SMART" id="SM00343">
    <property type="entry name" value="ZnF_C2HC"/>
    <property type="match status" value="1"/>
</dbReference>
<feature type="compositionally biased region" description="Polar residues" evidence="6">
    <location>
        <begin position="751"/>
        <end position="760"/>
    </location>
</feature>
<dbReference type="PANTHER" id="PTHR42648">
    <property type="entry name" value="TRANSPOSASE, PUTATIVE-RELATED"/>
    <property type="match status" value="1"/>
</dbReference>
<dbReference type="InterPro" id="IPR057670">
    <property type="entry name" value="SH3_retrovirus"/>
</dbReference>
<evidence type="ECO:0000256" key="6">
    <source>
        <dbReference type="SAM" id="MobiDB-lite"/>
    </source>
</evidence>
<dbReference type="GO" id="GO:0003676">
    <property type="term" value="F:nucleic acid binding"/>
    <property type="evidence" value="ECO:0007669"/>
    <property type="project" value="InterPro"/>
</dbReference>
<dbReference type="InterPro" id="IPR039537">
    <property type="entry name" value="Retrotran_Ty1/copia-like"/>
</dbReference>
<dbReference type="InterPro" id="IPR043502">
    <property type="entry name" value="DNA/RNA_pol_sf"/>
</dbReference>
<evidence type="ECO:0000256" key="3">
    <source>
        <dbReference type="ARBA" id="ARBA00022750"/>
    </source>
</evidence>
<evidence type="ECO:0000259" key="7">
    <source>
        <dbReference type="PROSITE" id="PS50158"/>
    </source>
</evidence>
<feature type="domain" description="Integrase catalytic" evidence="8">
    <location>
        <begin position="491"/>
        <end position="660"/>
    </location>
</feature>
<dbReference type="InterPro" id="IPR001878">
    <property type="entry name" value="Znf_CCHC"/>
</dbReference>
<keyword evidence="4" id="KW-0378">Hydrolase</keyword>
<dbReference type="InterPro" id="IPR025724">
    <property type="entry name" value="GAG-pre-integrase_dom"/>
</dbReference>
<dbReference type="Pfam" id="PF13976">
    <property type="entry name" value="gag_pre-integrs"/>
    <property type="match status" value="1"/>
</dbReference>
<keyword evidence="2" id="KW-0479">Metal-binding</keyword>
<dbReference type="CDD" id="cd09272">
    <property type="entry name" value="RNase_HI_RT_Ty1"/>
    <property type="match status" value="1"/>
</dbReference>
<dbReference type="InterPro" id="IPR001584">
    <property type="entry name" value="Integrase_cat-core"/>
</dbReference>
<evidence type="ECO:0000256" key="4">
    <source>
        <dbReference type="ARBA" id="ARBA00022801"/>
    </source>
</evidence>
<dbReference type="InterPro" id="IPR054722">
    <property type="entry name" value="PolX-like_BBD"/>
</dbReference>
<dbReference type="GO" id="GO:0006508">
    <property type="term" value="P:proteolysis"/>
    <property type="evidence" value="ECO:0007669"/>
    <property type="project" value="UniProtKB-KW"/>
</dbReference>
<feature type="region of interest" description="Disordered" evidence="6">
    <location>
        <begin position="41"/>
        <end position="69"/>
    </location>
</feature>
<dbReference type="InterPro" id="IPR012337">
    <property type="entry name" value="RNaseH-like_sf"/>
</dbReference>
<dbReference type="Proteomes" id="UP000467841">
    <property type="component" value="Unassembled WGS sequence"/>
</dbReference>
<dbReference type="OrthoDB" id="1750507at2759"/>
<dbReference type="SUPFAM" id="SSF57756">
    <property type="entry name" value="Retrovirus zinc finger-like domains"/>
    <property type="match status" value="1"/>
</dbReference>
<evidence type="ECO:0000313" key="9">
    <source>
        <dbReference type="EMBL" id="CAA7057543.1"/>
    </source>
</evidence>
<dbReference type="Gene3D" id="4.10.60.10">
    <property type="entry name" value="Zinc finger, CCHC-type"/>
    <property type="match status" value="1"/>
</dbReference>
<evidence type="ECO:0000256" key="2">
    <source>
        <dbReference type="ARBA" id="ARBA00022723"/>
    </source>
</evidence>
<dbReference type="Pfam" id="PF07727">
    <property type="entry name" value="RVT_2"/>
    <property type="match status" value="1"/>
</dbReference>
<keyword evidence="3" id="KW-0064">Aspartyl protease</keyword>